<name>A0A381RBL3_9ZZZZ</name>
<dbReference type="NCBIfam" id="TIGR00125">
    <property type="entry name" value="cyt_tran_rel"/>
    <property type="match status" value="1"/>
</dbReference>
<evidence type="ECO:0000256" key="6">
    <source>
        <dbReference type="ARBA" id="ARBA00023277"/>
    </source>
</evidence>
<dbReference type="NCBIfam" id="TIGR02199">
    <property type="entry name" value="rfaE_dom_II"/>
    <property type="match status" value="1"/>
</dbReference>
<sequence length="161" mass="17380">MTLLNREETARRATEARDAGKIVVFTNGCFDLLHSGHVTLLEVASGEGDLLIVGLNSDSSVRRLKGEGRPVQPEAERAEALLEVEAVNVVTIFSEDTPLELIDSIKPDVLVKGGDYSSDEIVGADIVLSRGGEVVRVPLLEGISTTRIIKERVGKESTKRT</sequence>
<evidence type="ECO:0000259" key="8">
    <source>
        <dbReference type="Pfam" id="PF01467"/>
    </source>
</evidence>
<comment type="catalytic activity">
    <reaction evidence="7">
        <text>D-glycero-beta-D-manno-heptose 1-phosphate + ATP + H(+) = ADP-D-glycero-beta-D-manno-heptose + diphosphate</text>
        <dbReference type="Rhea" id="RHEA:27465"/>
        <dbReference type="ChEBI" id="CHEBI:15378"/>
        <dbReference type="ChEBI" id="CHEBI:30616"/>
        <dbReference type="ChEBI" id="CHEBI:33019"/>
        <dbReference type="ChEBI" id="CHEBI:59967"/>
        <dbReference type="ChEBI" id="CHEBI:61593"/>
        <dbReference type="EC" id="2.7.7.70"/>
    </reaction>
</comment>
<evidence type="ECO:0000313" key="9">
    <source>
        <dbReference type="EMBL" id="SUZ89040.1"/>
    </source>
</evidence>
<feature type="domain" description="Cytidyltransferase-like" evidence="8">
    <location>
        <begin position="25"/>
        <end position="150"/>
    </location>
</feature>
<organism evidence="9">
    <name type="scientific">marine metagenome</name>
    <dbReference type="NCBI Taxonomy" id="408172"/>
    <lineage>
        <taxon>unclassified sequences</taxon>
        <taxon>metagenomes</taxon>
        <taxon>ecological metagenomes</taxon>
    </lineage>
</organism>
<dbReference type="GO" id="GO:0016773">
    <property type="term" value="F:phosphotransferase activity, alcohol group as acceptor"/>
    <property type="evidence" value="ECO:0007669"/>
    <property type="project" value="InterPro"/>
</dbReference>
<dbReference type="Pfam" id="PF01467">
    <property type="entry name" value="CTP_transf_like"/>
    <property type="match status" value="1"/>
</dbReference>
<keyword evidence="6" id="KW-0119">Carbohydrate metabolism</keyword>
<reference evidence="9" key="1">
    <citation type="submission" date="2018-05" db="EMBL/GenBank/DDBJ databases">
        <authorList>
            <person name="Lanie J.A."/>
            <person name="Ng W.-L."/>
            <person name="Kazmierczak K.M."/>
            <person name="Andrzejewski T.M."/>
            <person name="Davidsen T.M."/>
            <person name="Wayne K.J."/>
            <person name="Tettelin H."/>
            <person name="Glass J.I."/>
            <person name="Rusch D."/>
            <person name="Podicherti R."/>
            <person name="Tsui H.-C.T."/>
            <person name="Winkler M.E."/>
        </authorList>
    </citation>
    <scope>NUCLEOTIDE SEQUENCE</scope>
</reference>
<evidence type="ECO:0000256" key="5">
    <source>
        <dbReference type="ARBA" id="ARBA00022840"/>
    </source>
</evidence>
<dbReference type="EC" id="2.7.7.70" evidence="1"/>
<keyword evidence="5" id="KW-0067">ATP-binding</keyword>
<dbReference type="EMBL" id="UINC01001800">
    <property type="protein sequence ID" value="SUZ89040.1"/>
    <property type="molecule type" value="Genomic_DNA"/>
</dbReference>
<evidence type="ECO:0000256" key="4">
    <source>
        <dbReference type="ARBA" id="ARBA00022741"/>
    </source>
</evidence>
<dbReference type="GO" id="GO:0016779">
    <property type="term" value="F:nucleotidyltransferase activity"/>
    <property type="evidence" value="ECO:0007669"/>
    <property type="project" value="UniProtKB-KW"/>
</dbReference>
<dbReference type="AlphaFoldDB" id="A0A381RBL3"/>
<dbReference type="InterPro" id="IPR004821">
    <property type="entry name" value="Cyt_trans-like"/>
</dbReference>
<gene>
    <name evidence="9" type="ORF">METZ01_LOCUS41894</name>
</gene>
<dbReference type="GO" id="GO:0005524">
    <property type="term" value="F:ATP binding"/>
    <property type="evidence" value="ECO:0007669"/>
    <property type="project" value="UniProtKB-KW"/>
</dbReference>
<evidence type="ECO:0000256" key="3">
    <source>
        <dbReference type="ARBA" id="ARBA00022695"/>
    </source>
</evidence>
<keyword evidence="2" id="KW-0808">Transferase</keyword>
<dbReference type="SUPFAM" id="SSF52374">
    <property type="entry name" value="Nucleotidylyl transferase"/>
    <property type="match status" value="1"/>
</dbReference>
<accession>A0A381RBL3</accession>
<dbReference type="InterPro" id="IPR014729">
    <property type="entry name" value="Rossmann-like_a/b/a_fold"/>
</dbReference>
<evidence type="ECO:0000256" key="7">
    <source>
        <dbReference type="ARBA" id="ARBA00047428"/>
    </source>
</evidence>
<keyword evidence="3" id="KW-0548">Nucleotidyltransferase</keyword>
<evidence type="ECO:0000256" key="2">
    <source>
        <dbReference type="ARBA" id="ARBA00022679"/>
    </source>
</evidence>
<proteinExistence type="predicted"/>
<dbReference type="PANTHER" id="PTHR43793">
    <property type="entry name" value="FAD SYNTHASE"/>
    <property type="match status" value="1"/>
</dbReference>
<dbReference type="PANTHER" id="PTHR43793:SF2">
    <property type="entry name" value="BIFUNCTIONAL PROTEIN HLDE"/>
    <property type="match status" value="1"/>
</dbReference>
<dbReference type="Gene3D" id="3.40.50.620">
    <property type="entry name" value="HUPs"/>
    <property type="match status" value="1"/>
</dbReference>
<dbReference type="InterPro" id="IPR011914">
    <property type="entry name" value="RfaE_dom_II"/>
</dbReference>
<dbReference type="InterPro" id="IPR050385">
    <property type="entry name" value="Archaeal_FAD_synthase"/>
</dbReference>
<protein>
    <recommendedName>
        <fullName evidence="1">D-glycero-beta-D-manno-heptose 1-phosphate adenylyltransferase</fullName>
        <ecNumber evidence="1">2.7.7.70</ecNumber>
    </recommendedName>
</protein>
<dbReference type="GO" id="GO:0005975">
    <property type="term" value="P:carbohydrate metabolic process"/>
    <property type="evidence" value="ECO:0007669"/>
    <property type="project" value="InterPro"/>
</dbReference>
<keyword evidence="4" id="KW-0547">Nucleotide-binding</keyword>
<evidence type="ECO:0000256" key="1">
    <source>
        <dbReference type="ARBA" id="ARBA00012519"/>
    </source>
</evidence>